<gene>
    <name evidence="1" type="ORF">PR048_015062</name>
</gene>
<name>A0ABQ9HG63_9NEOP</name>
<protein>
    <submittedName>
        <fullName evidence="1">Uncharacterized protein</fullName>
    </submittedName>
</protein>
<comment type="caution">
    <text evidence="1">The sequence shown here is derived from an EMBL/GenBank/DDBJ whole genome shotgun (WGS) entry which is preliminary data.</text>
</comment>
<dbReference type="Proteomes" id="UP001159363">
    <property type="component" value="Chromosome 4"/>
</dbReference>
<evidence type="ECO:0000313" key="2">
    <source>
        <dbReference type="Proteomes" id="UP001159363"/>
    </source>
</evidence>
<proteinExistence type="predicted"/>
<accession>A0ABQ9HG63</accession>
<keyword evidence="2" id="KW-1185">Reference proteome</keyword>
<reference evidence="1 2" key="1">
    <citation type="submission" date="2023-02" db="EMBL/GenBank/DDBJ databases">
        <title>LHISI_Scaffold_Assembly.</title>
        <authorList>
            <person name="Stuart O.P."/>
            <person name="Cleave R."/>
            <person name="Magrath M.J.L."/>
            <person name="Mikheyev A.S."/>
        </authorList>
    </citation>
    <scope>NUCLEOTIDE SEQUENCE [LARGE SCALE GENOMIC DNA]</scope>
    <source>
        <strain evidence="1">Daus_M_001</strain>
        <tissue evidence="1">Leg muscle</tissue>
    </source>
</reference>
<sequence length="224" mass="23877">MCDDPAPLRIVLSGWRHGNRRGGRAVSPLAFLRGVPGSIPGQTMPLVGGFSRNIPLPPPFHSDAAPYSPQSPQSALKASLLRCKLEDNHEKRRGIETRNHGTSHNHETYRAGSAFPCDACRGVIVVSLLASHQGESGSIPGGVASGFSHVGILPNDTGWWVFKEISRFPRPCFPTLLHTHFASPSSAIKTSLVLALLAAAVRIVQVVRPSATAMPLPALGANKH</sequence>
<dbReference type="EMBL" id="JARBHB010000005">
    <property type="protein sequence ID" value="KAJ8883222.1"/>
    <property type="molecule type" value="Genomic_DNA"/>
</dbReference>
<evidence type="ECO:0000313" key="1">
    <source>
        <dbReference type="EMBL" id="KAJ8883222.1"/>
    </source>
</evidence>
<organism evidence="1 2">
    <name type="scientific">Dryococelus australis</name>
    <dbReference type="NCBI Taxonomy" id="614101"/>
    <lineage>
        <taxon>Eukaryota</taxon>
        <taxon>Metazoa</taxon>
        <taxon>Ecdysozoa</taxon>
        <taxon>Arthropoda</taxon>
        <taxon>Hexapoda</taxon>
        <taxon>Insecta</taxon>
        <taxon>Pterygota</taxon>
        <taxon>Neoptera</taxon>
        <taxon>Polyneoptera</taxon>
        <taxon>Phasmatodea</taxon>
        <taxon>Verophasmatodea</taxon>
        <taxon>Anareolatae</taxon>
        <taxon>Phasmatidae</taxon>
        <taxon>Eurycanthinae</taxon>
        <taxon>Dryococelus</taxon>
    </lineage>
</organism>